<feature type="active site" evidence="18">
    <location>
        <position position="347"/>
    </location>
</feature>
<evidence type="ECO:0000256" key="2">
    <source>
        <dbReference type="ARBA" id="ARBA00004651"/>
    </source>
</evidence>
<feature type="region of interest" description="Disordered" evidence="22">
    <location>
        <begin position="111"/>
        <end position="151"/>
    </location>
</feature>
<comment type="catalytic activity">
    <reaction evidence="17 21">
        <text>[(1-&gt;4)-beta-D-glucosyl](n) + UDP-alpha-D-glucose = [(1-&gt;4)-beta-D-glucosyl](n+1) + UDP + H(+)</text>
        <dbReference type="Rhea" id="RHEA:19929"/>
        <dbReference type="Rhea" id="RHEA-COMP:10033"/>
        <dbReference type="Rhea" id="RHEA-COMP:10034"/>
        <dbReference type="ChEBI" id="CHEBI:15378"/>
        <dbReference type="ChEBI" id="CHEBI:18246"/>
        <dbReference type="ChEBI" id="CHEBI:58223"/>
        <dbReference type="ChEBI" id="CHEBI:58885"/>
        <dbReference type="EC" id="2.4.1.12"/>
    </reaction>
</comment>
<dbReference type="GO" id="GO:0030244">
    <property type="term" value="P:cellulose biosynthetic process"/>
    <property type="evidence" value="ECO:0007669"/>
    <property type="project" value="UniProtKB-KW"/>
</dbReference>
<comment type="cofactor">
    <cofactor evidence="1">
        <name>Mn(2+)</name>
        <dbReference type="ChEBI" id="CHEBI:29035"/>
    </cofactor>
</comment>
<evidence type="ECO:0000256" key="13">
    <source>
        <dbReference type="ARBA" id="ARBA00022989"/>
    </source>
</evidence>
<dbReference type="Gene3D" id="3.30.40.10">
    <property type="entry name" value="Zinc/RING finger domain, C3HC4 (zinc finger)"/>
    <property type="match status" value="1"/>
</dbReference>
<feature type="compositionally biased region" description="Polar residues" evidence="22">
    <location>
        <begin position="124"/>
        <end position="141"/>
    </location>
</feature>
<feature type="binding site" evidence="19">
    <location>
        <position position="347"/>
    </location>
    <ligand>
        <name>UDP-alpha-D-glucose</name>
        <dbReference type="ChEBI" id="CHEBI:58885"/>
    </ligand>
</feature>
<keyword evidence="8 21" id="KW-0812">Transmembrane</keyword>
<feature type="transmembrane region" description="Helical" evidence="21">
    <location>
        <begin position="1030"/>
        <end position="1050"/>
    </location>
</feature>
<feature type="transmembrane region" description="Helical" evidence="21">
    <location>
        <begin position="877"/>
        <end position="897"/>
    </location>
</feature>
<evidence type="ECO:0000256" key="12">
    <source>
        <dbReference type="ARBA" id="ARBA00022916"/>
    </source>
</evidence>
<dbReference type="SUPFAM" id="SSF53448">
    <property type="entry name" value="Nucleotide-diphospho-sugar transferases"/>
    <property type="match status" value="1"/>
</dbReference>
<evidence type="ECO:0000256" key="10">
    <source>
        <dbReference type="ARBA" id="ARBA00022771"/>
    </source>
</evidence>
<evidence type="ECO:0000256" key="5">
    <source>
        <dbReference type="ARBA" id="ARBA00022475"/>
    </source>
</evidence>
<evidence type="ECO:0000256" key="1">
    <source>
        <dbReference type="ARBA" id="ARBA00001936"/>
    </source>
</evidence>
<comment type="subcellular location">
    <subcellularLocation>
        <location evidence="2 21">Cell membrane</location>
        <topology evidence="2 21">Multi-pass membrane protein</topology>
    </subcellularLocation>
</comment>
<evidence type="ECO:0000256" key="9">
    <source>
        <dbReference type="ARBA" id="ARBA00022723"/>
    </source>
</evidence>
<feature type="active site" evidence="18">
    <location>
        <position position="753"/>
    </location>
</feature>
<evidence type="ECO:0000256" key="14">
    <source>
        <dbReference type="ARBA" id="ARBA00023136"/>
    </source>
</evidence>
<dbReference type="FunFam" id="3.90.550.10:FF:000009">
    <property type="entry name" value="Cellulose synthase"/>
    <property type="match status" value="1"/>
</dbReference>
<dbReference type="GO" id="GO:0071555">
    <property type="term" value="P:cell wall organization"/>
    <property type="evidence" value="ECO:0007669"/>
    <property type="project" value="UniProtKB-KW"/>
</dbReference>
<keyword evidence="12 21" id="KW-0135">Cellulose biosynthesis</keyword>
<evidence type="ECO:0000256" key="16">
    <source>
        <dbReference type="ARBA" id="ARBA00023316"/>
    </source>
</evidence>
<evidence type="ECO:0000256" key="11">
    <source>
        <dbReference type="ARBA" id="ARBA00022833"/>
    </source>
</evidence>
<evidence type="ECO:0000256" key="15">
    <source>
        <dbReference type="ARBA" id="ARBA00023211"/>
    </source>
</evidence>
<dbReference type="EC" id="2.4.1.12" evidence="21"/>
<dbReference type="Pfam" id="PF03552">
    <property type="entry name" value="Cellulose_synt"/>
    <property type="match status" value="1"/>
</dbReference>
<feature type="binding site" evidence="20">
    <location>
        <position position="513"/>
    </location>
    <ligand>
        <name>Mn(2+)</name>
        <dbReference type="ChEBI" id="CHEBI:29035"/>
    </ligand>
</feature>
<dbReference type="SUPFAM" id="SSF57850">
    <property type="entry name" value="RING/U-box"/>
    <property type="match status" value="1"/>
</dbReference>
<dbReference type="AlphaFoldDB" id="A0A162AP07"/>
<feature type="binding site" evidence="19">
    <location>
        <position position="311"/>
    </location>
    <ligand>
        <name>UDP-alpha-D-glucose</name>
        <dbReference type="ChEBI" id="CHEBI:58885"/>
    </ligand>
</feature>
<dbReference type="Gene3D" id="3.90.550.10">
    <property type="entry name" value="Spore Coat Polysaccharide Biosynthesis Protein SpsA, Chain A"/>
    <property type="match status" value="1"/>
</dbReference>
<feature type="transmembrane region" description="Helical" evidence="21">
    <location>
        <begin position="917"/>
        <end position="938"/>
    </location>
</feature>
<evidence type="ECO:0000256" key="17">
    <source>
        <dbReference type="ARBA" id="ARBA00048682"/>
    </source>
</evidence>
<feature type="transmembrane region" description="Helical" evidence="21">
    <location>
        <begin position="839"/>
        <end position="857"/>
    </location>
</feature>
<organism evidence="24">
    <name type="scientific">Daucus carota subsp. sativus</name>
    <name type="common">Carrot</name>
    <dbReference type="NCBI Taxonomy" id="79200"/>
    <lineage>
        <taxon>Eukaryota</taxon>
        <taxon>Viridiplantae</taxon>
        <taxon>Streptophyta</taxon>
        <taxon>Embryophyta</taxon>
        <taxon>Tracheophyta</taxon>
        <taxon>Spermatophyta</taxon>
        <taxon>Magnoliopsida</taxon>
        <taxon>eudicotyledons</taxon>
        <taxon>Gunneridae</taxon>
        <taxon>Pentapetalae</taxon>
        <taxon>asterids</taxon>
        <taxon>campanulids</taxon>
        <taxon>Apiales</taxon>
        <taxon>Apiaceae</taxon>
        <taxon>Apioideae</taxon>
        <taxon>Scandiceae</taxon>
        <taxon>Daucinae</taxon>
        <taxon>Daucus</taxon>
        <taxon>Daucus sect. Daucus</taxon>
    </lineage>
</organism>
<dbReference type="PANTHER" id="PTHR13301">
    <property type="entry name" value="X-BOX TRANSCRIPTION FACTOR-RELATED"/>
    <property type="match status" value="1"/>
</dbReference>
<evidence type="ECO:0000256" key="21">
    <source>
        <dbReference type="RuleBase" id="RU361116"/>
    </source>
</evidence>
<dbReference type="InterPro" id="IPR013083">
    <property type="entry name" value="Znf_RING/FYVE/PHD"/>
</dbReference>
<feature type="transmembrane region" description="Helical" evidence="21">
    <location>
        <begin position="253"/>
        <end position="272"/>
    </location>
</feature>
<evidence type="ECO:0000256" key="7">
    <source>
        <dbReference type="ARBA" id="ARBA00022679"/>
    </source>
</evidence>
<reference evidence="24" key="1">
    <citation type="journal article" date="2016" name="Nat. Genet.">
        <title>A high-quality carrot genome assembly provides new insights into carotenoid accumulation and asterid genome evolution.</title>
        <authorList>
            <person name="Iorizzo M."/>
            <person name="Ellison S."/>
            <person name="Senalik D."/>
            <person name="Zeng P."/>
            <person name="Satapoomin P."/>
            <person name="Huang J."/>
            <person name="Bowman M."/>
            <person name="Iovene M."/>
            <person name="Sanseverino W."/>
            <person name="Cavagnaro P."/>
            <person name="Yildiz M."/>
            <person name="Macko-Podgorni A."/>
            <person name="Moranska E."/>
            <person name="Grzebelus E."/>
            <person name="Grzebelus D."/>
            <person name="Ashrafi H."/>
            <person name="Zheng Z."/>
            <person name="Cheng S."/>
            <person name="Spooner D."/>
            <person name="Van Deynze A."/>
            <person name="Simon P."/>
        </authorList>
    </citation>
    <scope>NUCLEOTIDE SEQUENCE [LARGE SCALE GENOMIC DNA]</scope>
    <source>
        <tissue evidence="24">Leaf</tissue>
    </source>
</reference>
<dbReference type="InterPro" id="IPR029044">
    <property type="entry name" value="Nucleotide-diphossugar_trans"/>
</dbReference>
<dbReference type="Gramene" id="KZN03823">
    <property type="protein sequence ID" value="KZN03823"/>
    <property type="gene ID" value="DCAR_012579"/>
</dbReference>
<evidence type="ECO:0000256" key="20">
    <source>
        <dbReference type="PIRSR" id="PIRSR605150-3"/>
    </source>
</evidence>
<dbReference type="InterPro" id="IPR027934">
    <property type="entry name" value="CES_Znf_RING"/>
</dbReference>
<feature type="binding site" evidence="19">
    <location>
        <position position="488"/>
    </location>
    <ligand>
        <name>UDP-alpha-D-glucose</name>
        <dbReference type="ChEBI" id="CHEBI:58885"/>
    </ligand>
</feature>
<keyword evidence="14 21" id="KW-0472">Membrane</keyword>
<evidence type="ECO:0000313" key="24">
    <source>
        <dbReference type="EMBL" id="KZN03823.1"/>
    </source>
</evidence>
<keyword evidence="9 21" id="KW-0479">Metal-binding</keyword>
<feature type="transmembrane region" description="Helical" evidence="21">
    <location>
        <begin position="1000"/>
        <end position="1018"/>
    </location>
</feature>
<dbReference type="GO" id="GO:0008270">
    <property type="term" value="F:zinc ion binding"/>
    <property type="evidence" value="ECO:0007669"/>
    <property type="project" value="UniProtKB-KW"/>
</dbReference>
<keyword evidence="5 21" id="KW-1003">Cell membrane</keyword>
<feature type="binding site" evidence="20">
    <location>
        <position position="489"/>
    </location>
    <ligand>
        <name>Mn(2+)</name>
        <dbReference type="ChEBI" id="CHEBI:29035"/>
    </ligand>
</feature>
<feature type="binding site" evidence="19">
    <location>
        <position position="317"/>
    </location>
    <ligand>
        <name>UDP-alpha-D-glucose</name>
        <dbReference type="ChEBI" id="CHEBI:58885"/>
    </ligand>
</feature>
<sequence>MAGLFTGSHGRDEMHVLHGADEHRPPAAEATKKICRVCGDEIGLKENGDLFVACAECGFPVCRPCYEYERSEGHQCCPQCNTRYKRHKGSPRVAGDDEENFDADDFDDEFQMKNYDNAPDHQHLNTPSENGDNFQQQQQHPNGPAFSSIAGSVTGKDFEAEKETYTNSEWKERVDKWKTRQEKRGLVNKGDESGNDQENEDEYLMAEARQPLWRKVPIASSLINPYRIVIVSRLVILGFFFHFRILTPAYDAFPLWIISVICEIWFGFSWILDQFPKWFPINRETYLDRLSLRFEREGEPNGLSPVDFFVSSVDPLKEPPIITANTILSILSVDYPVDKVCCYISDDGASMLLFDALSETAEFARRWVPFCKKYSIEPRAPEYYFSEKIDYLKDKVQPTFVKDRRAMKREYEEFKVRINALVAAAQKKPEDGWVMQDGTPWPGNNSRDHPGMIQVYLGSEGALDVDGKELPRLVYVSREKRPGYQHHKKAGAMNAMVRVSAVLTNAPFILNLDCDHYVNNSKAVREAMCFLMDPQLGKKLCYVQFPQRFDGIDRHDRYANRNVVFFDINMRGLDGIQGPVYVGTGCVFNRQALYGYDPPVSEKRQKMTCDCWPSWCCCCCGGSRKKKSKKSKKKGLKALLGLSGLYSKKKKMGKNYSRKSAGPIFDLEGIEEGLEGYDELEKSSLMSQKNFEKRFGQSPVFITSTLMENGGLPEGTNSASLIKEAIHVISIGYEEKTEWGKEIGWIYGSVTEDILTGFKMHCRGWKSVYCMPKRPAFKGSAPINLSDRLHQVLRWALGSVEIFMSRHCPLWYGYGGKLKGLERLAYINTIVYPFTSIPLLAYCALPAVCLLTGKFIIPTDFLDIEYALILELDHMQLNNFASIWFLALFLSIITTGVLELRWSGVSIQDWWRNEQFWVIGGVSAHLFAVFQGFLKVLGGVDTNFTVTAKAADDVEFGELYLFKWTTLLIPPTTLIILNMVGVVAGVSDAINNGYGSWGPLFGKLFFSFWVILHLYPFLKGLMGRQNRTPTIVVLWSVLLASIFSLVWVRIDPFLPKQTGPILKQCGVEC</sequence>
<dbReference type="UniPathway" id="UPA00695"/>
<dbReference type="FunFam" id="3.30.40.10:FF:000558">
    <property type="entry name" value="Cellulose synthase"/>
    <property type="match status" value="1"/>
</dbReference>
<dbReference type="STRING" id="79200.A0A162AP07"/>
<comment type="cofactor">
    <cofactor evidence="21">
        <name>Zn(2+)</name>
        <dbReference type="ChEBI" id="CHEBI:29105"/>
    </cofactor>
    <text evidence="21">Binds 2 Zn(2+) ions per subunit.</text>
</comment>
<protein>
    <recommendedName>
        <fullName evidence="21">Cellulose synthase</fullName>
        <ecNumber evidence="21">2.4.1.12</ecNumber>
    </recommendedName>
</protein>
<dbReference type="CDD" id="cd16617">
    <property type="entry name" value="mRING-HC-C4C4_CesA"/>
    <property type="match status" value="1"/>
</dbReference>
<feature type="binding site" evidence="19">
    <location>
        <position position="318"/>
    </location>
    <ligand>
        <name>UDP-alpha-D-glucose</name>
        <dbReference type="ChEBI" id="CHEBI:58885"/>
    </ligand>
</feature>
<keyword evidence="16 21" id="KW-0961">Cell wall biogenesis/degradation</keyword>
<keyword evidence="13 21" id="KW-1133">Transmembrane helix</keyword>
<dbReference type="Pfam" id="PF14569">
    <property type="entry name" value="zf-UDP"/>
    <property type="match status" value="1"/>
</dbReference>
<evidence type="ECO:0000256" key="4">
    <source>
        <dbReference type="ARBA" id="ARBA00007548"/>
    </source>
</evidence>
<feature type="transmembrane region" description="Helical" evidence="21">
    <location>
        <begin position="226"/>
        <end position="246"/>
    </location>
</feature>
<evidence type="ECO:0000259" key="23">
    <source>
        <dbReference type="Pfam" id="PF14569"/>
    </source>
</evidence>
<evidence type="ECO:0000256" key="6">
    <source>
        <dbReference type="ARBA" id="ARBA00022676"/>
    </source>
</evidence>
<keyword evidence="11 21" id="KW-0862">Zinc</keyword>
<comment type="similarity">
    <text evidence="4 21">Belongs to the glycosyltransferase 2 family. Plant cellulose synthase subfamily.</text>
</comment>
<evidence type="ECO:0000256" key="3">
    <source>
        <dbReference type="ARBA" id="ARBA00004768"/>
    </source>
</evidence>
<keyword evidence="15" id="KW-0464">Manganese</keyword>
<name>A0A162AP07_DAUCS</name>
<feature type="domain" description="Cellulose synthase RING-type zinc finger" evidence="23">
    <location>
        <begin position="27"/>
        <end position="100"/>
    </location>
</feature>
<keyword evidence="6 21" id="KW-0328">Glycosyltransferase</keyword>
<proteinExistence type="inferred from homology"/>
<evidence type="ECO:0000256" key="8">
    <source>
        <dbReference type="ARBA" id="ARBA00022692"/>
    </source>
</evidence>
<dbReference type="InterPro" id="IPR005150">
    <property type="entry name" value="Cellulose_synth"/>
</dbReference>
<keyword evidence="7 21" id="KW-0808">Transferase</keyword>
<evidence type="ECO:0000256" key="18">
    <source>
        <dbReference type="PIRSR" id="PIRSR605150-1"/>
    </source>
</evidence>
<dbReference type="OMA" id="EGSQCCP"/>
<evidence type="ECO:0000256" key="22">
    <source>
        <dbReference type="SAM" id="MobiDB-lite"/>
    </source>
</evidence>
<dbReference type="GO" id="GO:0005886">
    <property type="term" value="C:plasma membrane"/>
    <property type="evidence" value="ECO:0007669"/>
    <property type="project" value="UniProtKB-SubCell"/>
</dbReference>
<accession>A0A162AP07</accession>
<feature type="transmembrane region" description="Helical" evidence="21">
    <location>
        <begin position="959"/>
        <end position="980"/>
    </location>
</feature>
<comment type="caution">
    <text evidence="24">The sequence shown here is derived from an EMBL/GenBank/DDBJ whole genome shotgun (WGS) entry which is preliminary data.</text>
</comment>
<dbReference type="EMBL" id="LNRQ01000003">
    <property type="protein sequence ID" value="KZN03823.1"/>
    <property type="molecule type" value="Genomic_DNA"/>
</dbReference>
<comment type="pathway">
    <text evidence="3 21">Glycan metabolism; plant cellulose biosynthesis.</text>
</comment>
<evidence type="ECO:0000256" key="19">
    <source>
        <dbReference type="PIRSR" id="PIRSR605150-2"/>
    </source>
</evidence>
<gene>
    <name evidence="24" type="ORF">DCAR_012579</name>
</gene>
<keyword evidence="10 21" id="KW-0863">Zinc-finger</keyword>
<dbReference type="GO" id="GO:0016760">
    <property type="term" value="F:cellulose synthase (UDP-forming) activity"/>
    <property type="evidence" value="ECO:0007669"/>
    <property type="project" value="UniProtKB-EC"/>
</dbReference>